<organism evidence="4 5">
    <name type="scientific">Parazoarcus communis</name>
    <dbReference type="NCBI Taxonomy" id="41977"/>
    <lineage>
        <taxon>Bacteria</taxon>
        <taxon>Pseudomonadati</taxon>
        <taxon>Pseudomonadota</taxon>
        <taxon>Betaproteobacteria</taxon>
        <taxon>Rhodocyclales</taxon>
        <taxon>Zoogloeaceae</taxon>
        <taxon>Parazoarcus</taxon>
    </lineage>
</organism>
<dbReference type="SFLD" id="SFLDG00358">
    <property type="entry name" value="Main_(cytGST)"/>
    <property type="match status" value="1"/>
</dbReference>
<evidence type="ECO:0000259" key="3">
    <source>
        <dbReference type="PROSITE" id="PS50405"/>
    </source>
</evidence>
<dbReference type="Gene3D" id="3.40.30.10">
    <property type="entry name" value="Glutaredoxin"/>
    <property type="match status" value="1"/>
</dbReference>
<dbReference type="SUPFAM" id="SSF52833">
    <property type="entry name" value="Thioredoxin-like"/>
    <property type="match status" value="1"/>
</dbReference>
<dbReference type="InterPro" id="IPR004046">
    <property type="entry name" value="GST_C"/>
</dbReference>
<dbReference type="CDD" id="cd03048">
    <property type="entry name" value="GST_N_Ure2p_like"/>
    <property type="match status" value="1"/>
</dbReference>
<dbReference type="SFLD" id="SFLDG01151">
    <property type="entry name" value="Main.2:_Nu-like"/>
    <property type="match status" value="1"/>
</dbReference>
<dbReference type="InterPro" id="IPR040079">
    <property type="entry name" value="Glutathione_S-Trfase"/>
</dbReference>
<dbReference type="Proteomes" id="UP000244902">
    <property type="component" value="Chromosome"/>
</dbReference>
<dbReference type="SUPFAM" id="SSF47616">
    <property type="entry name" value="GST C-terminal domain-like"/>
    <property type="match status" value="1"/>
</dbReference>
<dbReference type="InterPro" id="IPR010987">
    <property type="entry name" value="Glutathione-S-Trfase_C-like"/>
</dbReference>
<evidence type="ECO:0000313" key="5">
    <source>
        <dbReference type="Proteomes" id="UP000244902"/>
    </source>
</evidence>
<dbReference type="GO" id="GO:0016740">
    <property type="term" value="F:transferase activity"/>
    <property type="evidence" value="ECO:0007669"/>
    <property type="project" value="UniProtKB-KW"/>
</dbReference>
<dbReference type="CDD" id="cd10291">
    <property type="entry name" value="GST_C_YfcG_like"/>
    <property type="match status" value="1"/>
</dbReference>
<evidence type="ECO:0000259" key="2">
    <source>
        <dbReference type="PROSITE" id="PS50404"/>
    </source>
</evidence>
<feature type="domain" description="GST C-terminal" evidence="3">
    <location>
        <begin position="89"/>
        <end position="206"/>
    </location>
</feature>
<dbReference type="InterPro" id="IPR004045">
    <property type="entry name" value="Glutathione_S-Trfase_N"/>
</dbReference>
<dbReference type="Pfam" id="PF00043">
    <property type="entry name" value="GST_C"/>
    <property type="match status" value="1"/>
</dbReference>
<comment type="similarity">
    <text evidence="1">Belongs to the GST superfamily.</text>
</comment>
<dbReference type="RefSeq" id="WP_108973262.1">
    <property type="nucleotide sequence ID" value="NZ_CP022188.1"/>
</dbReference>
<dbReference type="PANTHER" id="PTHR44051">
    <property type="entry name" value="GLUTATHIONE S-TRANSFERASE-RELATED"/>
    <property type="match status" value="1"/>
</dbReference>
<dbReference type="AlphaFoldDB" id="A0A2U8H2Z0"/>
<dbReference type="PROSITE" id="PS50404">
    <property type="entry name" value="GST_NTER"/>
    <property type="match status" value="1"/>
</dbReference>
<name>A0A2U8H2Z0_9RHOO</name>
<dbReference type="PROSITE" id="PS50405">
    <property type="entry name" value="GST_CTER"/>
    <property type="match status" value="1"/>
</dbReference>
<reference evidence="4 5" key="1">
    <citation type="submission" date="2017-06" db="EMBL/GenBank/DDBJ databases">
        <title>Azoarcus sp. TSNA42 complete genome sequence.</title>
        <authorList>
            <person name="Woo J.-H."/>
            <person name="Kim H.-S."/>
        </authorList>
    </citation>
    <scope>NUCLEOTIDE SEQUENCE [LARGE SCALE GENOMIC DNA]</scope>
    <source>
        <strain evidence="4 5">TSNA42</strain>
    </source>
</reference>
<dbReference type="InterPro" id="IPR036249">
    <property type="entry name" value="Thioredoxin-like_sf"/>
</dbReference>
<dbReference type="Gene3D" id="1.20.1050.10">
    <property type="match status" value="1"/>
</dbReference>
<feature type="domain" description="GST N-terminal" evidence="2">
    <location>
        <begin position="1"/>
        <end position="86"/>
    </location>
</feature>
<sequence>MITLHTWATPNGRKVSIALEELGLEYETRAIDITRKDQFAPEFAALNPNNKIPVLVDSEGPEGQPFTVIESGAILIYLAEKCGRLLPTDARERSEALQWLMFQMSSVGPMLGQIHHFLRFAPDVIPYAIDRYSREGARIYGVLNTRLKGRDWLAGSTYSIADIATYPWIARHEWQGIDLARFPEVQRWSKAMTARPAVRRGMEIPQ</sequence>
<dbReference type="SFLD" id="SFLDG01150">
    <property type="entry name" value="Main.1:_Beta-like"/>
    <property type="match status" value="1"/>
</dbReference>
<keyword evidence="4" id="KW-0808">Transferase</keyword>
<protein>
    <submittedName>
        <fullName evidence="4">Glutathione S-transferase</fullName>
    </submittedName>
</protein>
<dbReference type="PANTHER" id="PTHR44051:SF8">
    <property type="entry name" value="GLUTATHIONE S-TRANSFERASE GSTA"/>
    <property type="match status" value="1"/>
</dbReference>
<dbReference type="OrthoDB" id="81087at2"/>
<proteinExistence type="inferred from homology"/>
<gene>
    <name evidence="4" type="ORF">CEW87_11895</name>
</gene>
<evidence type="ECO:0000256" key="1">
    <source>
        <dbReference type="RuleBase" id="RU003494"/>
    </source>
</evidence>
<dbReference type="InterPro" id="IPR036282">
    <property type="entry name" value="Glutathione-S-Trfase_C_sf"/>
</dbReference>
<dbReference type="Pfam" id="PF02798">
    <property type="entry name" value="GST_N"/>
    <property type="match status" value="1"/>
</dbReference>
<accession>A0A2U8H2Z0</accession>
<evidence type="ECO:0000313" key="4">
    <source>
        <dbReference type="EMBL" id="AWI80008.1"/>
    </source>
</evidence>
<dbReference type="EMBL" id="CP022188">
    <property type="protein sequence ID" value="AWI80008.1"/>
    <property type="molecule type" value="Genomic_DNA"/>
</dbReference>
<dbReference type="SFLD" id="SFLDS00019">
    <property type="entry name" value="Glutathione_Transferase_(cytos"/>
    <property type="match status" value="1"/>
</dbReference>